<keyword evidence="1" id="KW-0460">Magnesium</keyword>
<keyword evidence="1" id="KW-1003">Cell membrane</keyword>
<keyword evidence="5" id="KW-1185">Reference proteome</keyword>
<evidence type="ECO:0000256" key="2">
    <source>
        <dbReference type="SAM" id="Phobius"/>
    </source>
</evidence>
<dbReference type="InterPro" id="IPR036681">
    <property type="entry name" value="PgpA-like_sf"/>
</dbReference>
<dbReference type="PIRSF" id="PIRSF006162">
    <property type="entry name" value="PgpA"/>
    <property type="match status" value="1"/>
</dbReference>
<comment type="pathway">
    <text evidence="1">Phospholipid metabolism; phosphatidylglycerol biosynthesis; phosphatidylglycerol from CDP-diacylglycerol: step 2/2.</text>
</comment>
<comment type="function">
    <text evidence="1">Lipid phosphatase which dephosphorylates phosphatidylglycerophosphate (PGP) to phosphatidylglycerol (PG).</text>
</comment>
<organism evidence="4 5">
    <name type="scientific">Pyruvatibacter mobilis</name>
    <dbReference type="NCBI Taxonomy" id="1712261"/>
    <lineage>
        <taxon>Bacteria</taxon>
        <taxon>Pseudomonadati</taxon>
        <taxon>Pseudomonadota</taxon>
        <taxon>Alphaproteobacteria</taxon>
        <taxon>Hyphomicrobiales</taxon>
        <taxon>Parvibaculaceae</taxon>
        <taxon>Pyruvatibacter</taxon>
    </lineage>
</organism>
<dbReference type="Proteomes" id="UP000470384">
    <property type="component" value="Unassembled WGS sequence"/>
</dbReference>
<dbReference type="UniPathway" id="UPA00084">
    <property type="reaction ID" value="UER00504"/>
</dbReference>
<dbReference type="EC" id="3.1.3.27" evidence="1"/>
<dbReference type="InterPro" id="IPR026037">
    <property type="entry name" value="PgpA"/>
</dbReference>
<keyword evidence="1 2" id="KW-0812">Transmembrane</keyword>
<dbReference type="GO" id="GO:0005886">
    <property type="term" value="C:plasma membrane"/>
    <property type="evidence" value="ECO:0007669"/>
    <property type="project" value="UniProtKB-SubCell"/>
</dbReference>
<protein>
    <recommendedName>
        <fullName evidence="1">Phosphatidylglycerophosphatase A</fullName>
        <ecNumber evidence="1">3.1.3.27</ecNumber>
    </recommendedName>
    <alternativeName>
        <fullName evidence="1">Phosphatidylglycerolphosphate phosphatase A</fullName>
    </alternativeName>
</protein>
<dbReference type="EMBL" id="WXYQ01000006">
    <property type="protein sequence ID" value="NBG96110.1"/>
    <property type="molecule type" value="Genomic_DNA"/>
</dbReference>
<dbReference type="CDD" id="cd06971">
    <property type="entry name" value="PgpA"/>
    <property type="match status" value="1"/>
</dbReference>
<accession>A0A845QD65</accession>
<dbReference type="Pfam" id="PF04608">
    <property type="entry name" value="PgpA"/>
    <property type="match status" value="1"/>
</dbReference>
<dbReference type="GO" id="GO:0009395">
    <property type="term" value="P:phospholipid catabolic process"/>
    <property type="evidence" value="ECO:0007669"/>
    <property type="project" value="UniProtKB-KW"/>
</dbReference>
<dbReference type="PANTHER" id="PTHR36305:SF1">
    <property type="entry name" value="PHOSPHATIDYLGLYCEROPHOSPHATASE A"/>
    <property type="match status" value="1"/>
</dbReference>
<dbReference type="OrthoDB" id="9804091at2"/>
<keyword evidence="1" id="KW-1208">Phospholipid metabolism</keyword>
<keyword evidence="1" id="KW-0443">Lipid metabolism</keyword>
<dbReference type="SUPFAM" id="SSF101307">
    <property type="entry name" value="YutG-like"/>
    <property type="match status" value="1"/>
</dbReference>
<dbReference type="GeneID" id="300654821"/>
<dbReference type="GO" id="GO:0008962">
    <property type="term" value="F:phosphatidylglycerophosphatase activity"/>
    <property type="evidence" value="ECO:0007669"/>
    <property type="project" value="UniProtKB-EC"/>
</dbReference>
<reference evidence="4 5" key="1">
    <citation type="journal article" date="2016" name="Int. J. Syst. Evol. Microbiol.">
        <title>Pyruvatibacter mobilis gen. nov., sp. nov., a marine bacterium from the culture broth of Picochlorum sp. 122.</title>
        <authorList>
            <person name="Wang G."/>
            <person name="Tang M."/>
            <person name="Wu H."/>
            <person name="Dai S."/>
            <person name="Li T."/>
            <person name="Chen C."/>
            <person name="He H."/>
            <person name="Fan J."/>
            <person name="Xiang W."/>
            <person name="Li X."/>
        </authorList>
    </citation>
    <scope>NUCLEOTIDE SEQUENCE [LARGE SCALE GENOMIC DNA]</scope>
    <source>
        <strain evidence="4 5">GYP-11</strain>
    </source>
</reference>
<dbReference type="InterPro" id="IPR007686">
    <property type="entry name" value="YutG/PgpA"/>
</dbReference>
<sequence>MSRFLTPLPKELHFADPVVTIATFGGSGLLRPAPGTWGTLAAVFAGWPIAVLGGPVAMSVAAVVAFLAGLWATERYIEASGNQDPSEVVIDEVAAMWLVMAALPPTPLAYLLGFVFFRLFDIWKPWPIRGLERRVKGEMGVMVDDMVAAIYAIIAAWVAGMALFTV</sequence>
<keyword evidence="1" id="KW-0442">Lipid degradation</keyword>
<dbReference type="RefSeq" id="WP_160588063.1">
    <property type="nucleotide sequence ID" value="NZ_BMHN01000001.1"/>
</dbReference>
<dbReference type="GO" id="GO:0046872">
    <property type="term" value="F:metal ion binding"/>
    <property type="evidence" value="ECO:0007669"/>
    <property type="project" value="UniProtKB-KW"/>
</dbReference>
<dbReference type="PANTHER" id="PTHR36305">
    <property type="entry name" value="PHOSPHATIDYLGLYCEROPHOSPHATASE A"/>
    <property type="match status" value="1"/>
</dbReference>
<evidence type="ECO:0000256" key="1">
    <source>
        <dbReference type="PIRNR" id="PIRNR006162"/>
    </source>
</evidence>
<proteinExistence type="predicted"/>
<evidence type="ECO:0000259" key="3">
    <source>
        <dbReference type="Pfam" id="PF04608"/>
    </source>
</evidence>
<feature type="transmembrane region" description="Helical" evidence="2">
    <location>
        <begin position="42"/>
        <end position="73"/>
    </location>
</feature>
<keyword evidence="1" id="KW-0378">Hydrolase</keyword>
<evidence type="ECO:0000313" key="5">
    <source>
        <dbReference type="Proteomes" id="UP000470384"/>
    </source>
</evidence>
<name>A0A845QD65_9HYPH</name>
<evidence type="ECO:0000313" key="4">
    <source>
        <dbReference type="EMBL" id="NBG96110.1"/>
    </source>
</evidence>
<keyword evidence="1 2" id="KW-0472">Membrane</keyword>
<gene>
    <name evidence="4" type="ORF">GTQ45_10240</name>
</gene>
<dbReference type="AlphaFoldDB" id="A0A845QD65"/>
<comment type="catalytic activity">
    <reaction evidence="1">
        <text>a 1,2-diacyl-sn-glycero-3-phospho-(1'-sn-glycero-3'-phosphate) + H2O = a 1,2-diacyl-sn-glycero-3-phospho-(1'-sn-glycerol) + phosphate</text>
        <dbReference type="Rhea" id="RHEA:33751"/>
        <dbReference type="ChEBI" id="CHEBI:15377"/>
        <dbReference type="ChEBI" id="CHEBI:43474"/>
        <dbReference type="ChEBI" id="CHEBI:60110"/>
        <dbReference type="ChEBI" id="CHEBI:64716"/>
        <dbReference type="EC" id="3.1.3.27"/>
    </reaction>
</comment>
<feature type="transmembrane region" description="Helical" evidence="2">
    <location>
        <begin position="141"/>
        <end position="164"/>
    </location>
</feature>
<keyword evidence="2" id="KW-1133">Transmembrane helix</keyword>
<feature type="domain" description="YutG/PgpA" evidence="3">
    <location>
        <begin position="20"/>
        <end position="158"/>
    </location>
</feature>
<dbReference type="GO" id="GO:0006655">
    <property type="term" value="P:phosphatidylglycerol biosynthetic process"/>
    <property type="evidence" value="ECO:0007669"/>
    <property type="project" value="UniProtKB-UniPathway"/>
</dbReference>
<comment type="subcellular location">
    <subcellularLocation>
        <location evidence="1">Cell inner membrane</location>
        <topology evidence="1">Multi-pass membrane protein</topology>
    </subcellularLocation>
</comment>
<keyword evidence="1" id="KW-0997">Cell inner membrane</keyword>
<keyword evidence="1" id="KW-0595">Phospholipid degradation</keyword>
<comment type="cofactor">
    <cofactor evidence="1">
        <name>Mg(2+)</name>
        <dbReference type="ChEBI" id="CHEBI:18420"/>
    </cofactor>
</comment>
<feature type="transmembrane region" description="Helical" evidence="2">
    <location>
        <begin position="93"/>
        <end position="120"/>
    </location>
</feature>
<comment type="caution">
    <text evidence="4">The sequence shown here is derived from an EMBL/GenBank/DDBJ whole genome shotgun (WGS) entry which is preliminary data.</text>
</comment>
<keyword evidence="1" id="KW-0479">Metal-binding</keyword>